<dbReference type="GO" id="GO:0016301">
    <property type="term" value="F:kinase activity"/>
    <property type="evidence" value="ECO:0007669"/>
    <property type="project" value="UniProtKB-KW"/>
</dbReference>
<dbReference type="GO" id="GO:0002949">
    <property type="term" value="P:tRNA threonylcarbamoyladenosine modification"/>
    <property type="evidence" value="ECO:0007669"/>
    <property type="project" value="TreeGrafter"/>
</dbReference>
<protein>
    <recommendedName>
        <fullName evidence="4">EKC/KEOPS complex subunit CGI121</fullName>
    </recommendedName>
    <alternativeName>
        <fullName evidence="3">EKC/KEOPS complex subunit cgi121</fullName>
    </alternativeName>
</protein>
<sequence length="175" mass="19700">MESHTLELYPERGQVHIALFRNITNAPELRQRLIAQDKTLACALVEANVVMNVLHILLAVNRAVHDEQNNQIKSHNVHSEIVVDLSPTVNIAQAFRRFGLTDDTKDLLVVKVGGDASEVEKEMRENVKGDLVALNQLEQIRDIKKIKKYYQVGNEEDTDMILQLVASAMALKGHI</sequence>
<gene>
    <name evidence="9" type="ORF">BDA99DRAFT_512484</name>
</gene>
<evidence type="ECO:0000256" key="3">
    <source>
        <dbReference type="ARBA" id="ARBA00015316"/>
    </source>
</evidence>
<dbReference type="Pfam" id="PF08617">
    <property type="entry name" value="CGI-121"/>
    <property type="match status" value="1"/>
</dbReference>
<comment type="caution">
    <text evidence="9">The sequence shown here is derived from an EMBL/GenBank/DDBJ whole genome shotgun (WGS) entry which is preliminary data.</text>
</comment>
<dbReference type="Proteomes" id="UP001209540">
    <property type="component" value="Unassembled WGS sequence"/>
</dbReference>
<proteinExistence type="inferred from homology"/>
<dbReference type="InterPro" id="IPR036504">
    <property type="entry name" value="CGI121/TPRKB_sf"/>
</dbReference>
<evidence type="ECO:0000256" key="8">
    <source>
        <dbReference type="RuleBase" id="RU004398"/>
    </source>
</evidence>
<dbReference type="AlphaFoldDB" id="A0AAD5K8T2"/>
<dbReference type="GO" id="GO:0000408">
    <property type="term" value="C:EKC/KEOPS complex"/>
    <property type="evidence" value="ECO:0007669"/>
    <property type="project" value="TreeGrafter"/>
</dbReference>
<dbReference type="InterPro" id="IPR013926">
    <property type="entry name" value="CGI121/TPRKB"/>
</dbReference>
<dbReference type="PANTHER" id="PTHR15840">
    <property type="entry name" value="CGI-121 FAMILY MEMBER"/>
    <property type="match status" value="1"/>
</dbReference>
<evidence type="ECO:0000313" key="10">
    <source>
        <dbReference type="Proteomes" id="UP001209540"/>
    </source>
</evidence>
<evidence type="ECO:0000256" key="7">
    <source>
        <dbReference type="ARBA" id="ARBA00025043"/>
    </source>
</evidence>
<comment type="subcellular location">
    <subcellularLocation>
        <location evidence="1">Nucleus</location>
    </subcellularLocation>
</comment>
<dbReference type="GO" id="GO:0005634">
    <property type="term" value="C:nucleus"/>
    <property type="evidence" value="ECO:0007669"/>
    <property type="project" value="UniProtKB-SubCell"/>
</dbReference>
<evidence type="ECO:0000256" key="1">
    <source>
        <dbReference type="ARBA" id="ARBA00004123"/>
    </source>
</evidence>
<dbReference type="SUPFAM" id="SSF143870">
    <property type="entry name" value="PF0523-like"/>
    <property type="match status" value="1"/>
</dbReference>
<dbReference type="EMBL" id="JAIXMP010000016">
    <property type="protein sequence ID" value="KAI9260576.1"/>
    <property type="molecule type" value="Genomic_DNA"/>
</dbReference>
<name>A0AAD5K8T2_9FUNG</name>
<evidence type="ECO:0000256" key="5">
    <source>
        <dbReference type="ARBA" id="ARBA00022694"/>
    </source>
</evidence>
<keyword evidence="10" id="KW-1185">Reference proteome</keyword>
<dbReference type="PANTHER" id="PTHR15840:SF10">
    <property type="entry name" value="EKC_KEOPS COMPLEX SUBUNIT TPRKB"/>
    <property type="match status" value="1"/>
</dbReference>
<keyword evidence="5" id="KW-0819">tRNA processing</keyword>
<comment type="function">
    <text evidence="7">Component of the EKC/KEOPS complex that is required for the formation of a threonylcarbamoyl group on adenosine at position 37 (t(6)A37) in tRNAs that read codons beginning with adenine. The complex is probably involved in the transfer of the threonylcarbamoyl moiety of threonylcarbamoyl-AMP (TC-AMP) to the N6 group of A37. CGI121 acts as an allosteric effector that regulates the t(6)A activity of the complex. The EKC/KEOPS complex also promotes both telomere uncapping and telomere elongation. The complex is required for efficient recruitment of transcriptional coactivators. CGI121 is not required for tRNA modification.</text>
</comment>
<comment type="similarity">
    <text evidence="2 8">Belongs to the CGI121/TPRKB family.</text>
</comment>
<evidence type="ECO:0000313" key="9">
    <source>
        <dbReference type="EMBL" id="KAI9260576.1"/>
    </source>
</evidence>
<dbReference type="NCBIfam" id="NF011465">
    <property type="entry name" value="PRK14886.1-1"/>
    <property type="match status" value="1"/>
</dbReference>
<reference evidence="9" key="1">
    <citation type="journal article" date="2022" name="IScience">
        <title>Evolution of zygomycete secretomes and the origins of terrestrial fungal ecologies.</title>
        <authorList>
            <person name="Chang Y."/>
            <person name="Wang Y."/>
            <person name="Mondo S."/>
            <person name="Ahrendt S."/>
            <person name="Andreopoulos W."/>
            <person name="Barry K."/>
            <person name="Beard J."/>
            <person name="Benny G.L."/>
            <person name="Blankenship S."/>
            <person name="Bonito G."/>
            <person name="Cuomo C."/>
            <person name="Desiro A."/>
            <person name="Gervers K.A."/>
            <person name="Hundley H."/>
            <person name="Kuo A."/>
            <person name="LaButti K."/>
            <person name="Lang B.F."/>
            <person name="Lipzen A."/>
            <person name="O'Donnell K."/>
            <person name="Pangilinan J."/>
            <person name="Reynolds N."/>
            <person name="Sandor L."/>
            <person name="Smith M.E."/>
            <person name="Tsang A."/>
            <person name="Grigoriev I.V."/>
            <person name="Stajich J.E."/>
            <person name="Spatafora J.W."/>
        </authorList>
    </citation>
    <scope>NUCLEOTIDE SEQUENCE</scope>
    <source>
        <strain evidence="9">RSA 2281</strain>
    </source>
</reference>
<keyword evidence="9" id="KW-0808">Transferase</keyword>
<reference evidence="9" key="2">
    <citation type="submission" date="2023-02" db="EMBL/GenBank/DDBJ databases">
        <authorList>
            <consortium name="DOE Joint Genome Institute"/>
            <person name="Mondo S.J."/>
            <person name="Chang Y."/>
            <person name="Wang Y."/>
            <person name="Ahrendt S."/>
            <person name="Andreopoulos W."/>
            <person name="Barry K."/>
            <person name="Beard J."/>
            <person name="Benny G.L."/>
            <person name="Blankenship S."/>
            <person name="Bonito G."/>
            <person name="Cuomo C."/>
            <person name="Desiro A."/>
            <person name="Gervers K.A."/>
            <person name="Hundley H."/>
            <person name="Kuo A."/>
            <person name="LaButti K."/>
            <person name="Lang B.F."/>
            <person name="Lipzen A."/>
            <person name="O'Donnell K."/>
            <person name="Pangilinan J."/>
            <person name="Reynolds N."/>
            <person name="Sandor L."/>
            <person name="Smith M.W."/>
            <person name="Tsang A."/>
            <person name="Grigoriev I.V."/>
            <person name="Stajich J.E."/>
            <person name="Spatafora J.W."/>
        </authorList>
    </citation>
    <scope>NUCLEOTIDE SEQUENCE</scope>
    <source>
        <strain evidence="9">RSA 2281</strain>
    </source>
</reference>
<dbReference type="Gene3D" id="3.30.2380.10">
    <property type="entry name" value="CGI121/TPRKB"/>
    <property type="match status" value="1"/>
</dbReference>
<evidence type="ECO:0000256" key="4">
    <source>
        <dbReference type="ARBA" id="ARBA00016009"/>
    </source>
</evidence>
<evidence type="ECO:0000256" key="2">
    <source>
        <dbReference type="ARBA" id="ARBA00005546"/>
    </source>
</evidence>
<keyword evidence="6 8" id="KW-0539">Nucleus</keyword>
<organism evidence="9 10">
    <name type="scientific">Phascolomyces articulosus</name>
    <dbReference type="NCBI Taxonomy" id="60185"/>
    <lineage>
        <taxon>Eukaryota</taxon>
        <taxon>Fungi</taxon>
        <taxon>Fungi incertae sedis</taxon>
        <taxon>Mucoromycota</taxon>
        <taxon>Mucoromycotina</taxon>
        <taxon>Mucoromycetes</taxon>
        <taxon>Mucorales</taxon>
        <taxon>Lichtheimiaceae</taxon>
        <taxon>Phascolomyces</taxon>
    </lineage>
</organism>
<evidence type="ECO:0000256" key="6">
    <source>
        <dbReference type="ARBA" id="ARBA00023242"/>
    </source>
</evidence>
<dbReference type="GO" id="GO:0005829">
    <property type="term" value="C:cytosol"/>
    <property type="evidence" value="ECO:0007669"/>
    <property type="project" value="TreeGrafter"/>
</dbReference>
<keyword evidence="9" id="KW-0418">Kinase</keyword>
<accession>A0AAD5K8T2</accession>